<feature type="coiled-coil region" evidence="1">
    <location>
        <begin position="68"/>
        <end position="102"/>
    </location>
</feature>
<sequence>MDSRIPSFRARKKIRLSMHENTSINTSANAHTNTNTNTSTLRDVTNTLENGMRYGFKKKLSFGDEKMMEEIKRRERKVLRDINQLRSAIDEIEKETEKVRSVEIPQLRRNFSLKQDLIKSLTTEISALDEYLDVKVGECEDEREDQAQVSKNMSMKYGIEVTNEETKWDQQLSESRHGWDSKIFDMIHSKPDPDHVEEINSLKQELADCESHWKVMEQENIGRCHERTAELDKEFIQYKAEKTVILEELKSKERELALTLEQTQINCDLSKKDSEKNADKISAKKKEILDITHEINKLDNEVIPLDSDLRLARTQFREIQADCDHVNQICEKLKVENKQIYDKYIQEKRLKKRLQFAIEEMQGNIRNFAVLNDRTNFSVEPLSSSSKPSSSSSSSSTSSTVTSPGTSLFCKLNNRRYQFSRILDIKQLQSSQLFGEEFETYFDTLLRKQQNFSLFLCNPARLPIDLMDTINKFLAESPLLDIFQTTRQETGFLFKSKSDNSTVQAHIVELTDDIEKELQTTHRLLLRSTIPCFLHAIESSSSSVFMYLDLSQRLMKERKPI</sequence>
<evidence type="ECO:0000313" key="5">
    <source>
        <dbReference type="Proteomes" id="UP001623330"/>
    </source>
</evidence>
<evidence type="ECO:0000256" key="2">
    <source>
        <dbReference type="SAM" id="MobiDB-lite"/>
    </source>
</evidence>
<reference evidence="4 5" key="1">
    <citation type="submission" date="2024-05" db="EMBL/GenBank/DDBJ databases">
        <title>Long read based assembly of the Candida bracarensis genome reveals expanded adhesin content.</title>
        <authorList>
            <person name="Marcet-Houben M."/>
            <person name="Ksiezopolska E."/>
            <person name="Gabaldon T."/>
        </authorList>
    </citation>
    <scope>NUCLEOTIDE SEQUENCE [LARGE SCALE GENOMIC DNA]</scope>
    <source>
        <strain evidence="4 5">CBM6</strain>
    </source>
</reference>
<protein>
    <recommendedName>
        <fullName evidence="3">Spindle pole body-associated protein Vik1/Cik1 microtubule binding domain-containing protein</fullName>
    </recommendedName>
</protein>
<organism evidence="4 5">
    <name type="scientific">Nakaseomyces bracarensis</name>
    <dbReference type="NCBI Taxonomy" id="273131"/>
    <lineage>
        <taxon>Eukaryota</taxon>
        <taxon>Fungi</taxon>
        <taxon>Dikarya</taxon>
        <taxon>Ascomycota</taxon>
        <taxon>Saccharomycotina</taxon>
        <taxon>Saccharomycetes</taxon>
        <taxon>Saccharomycetales</taxon>
        <taxon>Saccharomycetaceae</taxon>
        <taxon>Nakaseomyces</taxon>
    </lineage>
</organism>
<feature type="domain" description="Spindle pole body-associated protein Vik1/Cik1 microtubule binding" evidence="3">
    <location>
        <begin position="345"/>
        <end position="457"/>
    </location>
</feature>
<evidence type="ECO:0000259" key="3">
    <source>
        <dbReference type="Pfam" id="PF16796"/>
    </source>
</evidence>
<keyword evidence="5" id="KW-1185">Reference proteome</keyword>
<name>A0ABR4NX80_9SACH</name>
<feature type="coiled-coil region" evidence="1">
    <location>
        <begin position="246"/>
        <end position="301"/>
    </location>
</feature>
<evidence type="ECO:0000313" key="4">
    <source>
        <dbReference type="EMBL" id="KAL3233508.1"/>
    </source>
</evidence>
<dbReference type="Proteomes" id="UP001623330">
    <property type="component" value="Unassembled WGS sequence"/>
</dbReference>
<dbReference type="Pfam" id="PF16796">
    <property type="entry name" value="Microtub_bd"/>
    <property type="match status" value="1"/>
</dbReference>
<feature type="region of interest" description="Disordered" evidence="2">
    <location>
        <begin position="381"/>
        <end position="405"/>
    </location>
</feature>
<dbReference type="EMBL" id="JBEVYD010000004">
    <property type="protein sequence ID" value="KAL3233508.1"/>
    <property type="molecule type" value="Genomic_DNA"/>
</dbReference>
<comment type="caution">
    <text evidence="4">The sequence shown here is derived from an EMBL/GenBank/DDBJ whole genome shotgun (WGS) entry which is preliminary data.</text>
</comment>
<evidence type="ECO:0000256" key="1">
    <source>
        <dbReference type="SAM" id="Coils"/>
    </source>
</evidence>
<gene>
    <name evidence="4" type="ORF">RNJ44_03548</name>
</gene>
<accession>A0ABR4NX80</accession>
<keyword evidence="1" id="KW-0175">Coiled coil</keyword>
<proteinExistence type="predicted"/>
<dbReference type="Gene3D" id="3.40.850.20">
    <property type="match status" value="1"/>
</dbReference>
<dbReference type="InterPro" id="IPR031852">
    <property type="entry name" value="Vik1/Cik1_MT-bd"/>
</dbReference>
<feature type="compositionally biased region" description="Low complexity" evidence="2">
    <location>
        <begin position="383"/>
        <end position="405"/>
    </location>
</feature>